<keyword evidence="2" id="KW-1185">Reference proteome</keyword>
<organism evidence="1 2">
    <name type="scientific">Tilletia caries</name>
    <name type="common">wheat bunt fungus</name>
    <dbReference type="NCBI Taxonomy" id="13290"/>
    <lineage>
        <taxon>Eukaryota</taxon>
        <taxon>Fungi</taxon>
        <taxon>Dikarya</taxon>
        <taxon>Basidiomycota</taxon>
        <taxon>Ustilaginomycotina</taxon>
        <taxon>Exobasidiomycetes</taxon>
        <taxon>Tilletiales</taxon>
        <taxon>Tilletiaceae</taxon>
        <taxon>Tilletia</taxon>
    </lineage>
</organism>
<dbReference type="Proteomes" id="UP000836402">
    <property type="component" value="Unassembled WGS sequence"/>
</dbReference>
<evidence type="ECO:0008006" key="3">
    <source>
        <dbReference type="Google" id="ProtNLM"/>
    </source>
</evidence>
<name>A0ABN7J2Y5_9BASI</name>
<comment type="caution">
    <text evidence="1">The sequence shown here is derived from an EMBL/GenBank/DDBJ whole genome shotgun (WGS) entry which is preliminary data.</text>
</comment>
<sequence length="80" mass="9205">MARSKLTTLLEGSAQRRRLPRTPAYLDLYFIHWPVAFDSGNDVRDLFPVESKDGPRKLDTKSAVVETCDMEGRHQTLEDR</sequence>
<protein>
    <recommendedName>
        <fullName evidence="3">NADP-dependent oxidoreductase domain-containing protein</fullName>
    </recommendedName>
</protein>
<gene>
    <name evidence="1" type="ORF">JKIAZH3_G9255</name>
</gene>
<evidence type="ECO:0000313" key="2">
    <source>
        <dbReference type="Proteomes" id="UP000836402"/>
    </source>
</evidence>
<evidence type="ECO:0000313" key="1">
    <source>
        <dbReference type="EMBL" id="CAD6948657.1"/>
    </source>
</evidence>
<proteinExistence type="predicted"/>
<dbReference type="EMBL" id="CAJHJG010005239">
    <property type="protein sequence ID" value="CAD6948657.1"/>
    <property type="molecule type" value="Genomic_DNA"/>
</dbReference>
<accession>A0ABN7J2Y5</accession>
<reference evidence="1" key="1">
    <citation type="submission" date="2020-10" db="EMBL/GenBank/DDBJ databases">
        <authorList>
            <person name="Sedaghatjoo S."/>
        </authorList>
    </citation>
    <scope>NUCLEOTIDE SEQUENCE</scope>
    <source>
        <strain evidence="1">AZH3</strain>
    </source>
</reference>